<dbReference type="SUPFAM" id="SSF46785">
    <property type="entry name" value="Winged helix' DNA-binding domain"/>
    <property type="match status" value="1"/>
</dbReference>
<sequence length="395" mass="42374">MSERARVVAGLLCAVVLVSAVIAVVPVGAQPARTGVEDVTITGGGVIDTPETPNGSTYLWVDESINASVTVADRSAGTGNGNYGVCLQSQRPGRPNRALVDECESLALSSGTNDTVDFANVTWPANVTGRQTLVVEVRNRSIRSNTTVLDRERIPVTVLRRGGDFDRDGLTNTREVEAGYNVSNRDMDADTLLDGEEVNKYGSDPQNPDSDGDGIRDGVEIQRGTDPTRADSDGDGLSDSTERTLGTNPTSDLTPLWLAVAALVVIGLVVGGVVLLRRGWREVFARWRATDEDTDPNPPPETTEEPSPEPEASPEPPEPLTDADRVLALLRSHGGRMKQTRIVEETEWSKAKVSRLLSTMNDDGSIQKLSIGRENIISLDGHGPEAARREENASD</sequence>
<feature type="compositionally biased region" description="Pro residues" evidence="5">
    <location>
        <begin position="309"/>
        <end position="319"/>
    </location>
</feature>
<dbReference type="GO" id="GO:0005509">
    <property type="term" value="F:calcium ion binding"/>
    <property type="evidence" value="ECO:0007669"/>
    <property type="project" value="InterPro"/>
</dbReference>
<gene>
    <name evidence="8" type="ORF">C447_04657</name>
</gene>
<keyword evidence="4" id="KW-0106">Calcium</keyword>
<comment type="caution">
    <text evidence="8">The sequence shown here is derived from an EMBL/GenBank/DDBJ whole genome shotgun (WGS) entry which is preliminary data.</text>
</comment>
<evidence type="ECO:0000256" key="6">
    <source>
        <dbReference type="SAM" id="Phobius"/>
    </source>
</evidence>
<feature type="region of interest" description="Disordered" evidence="5">
    <location>
        <begin position="289"/>
        <end position="325"/>
    </location>
</feature>
<evidence type="ECO:0000256" key="5">
    <source>
        <dbReference type="SAM" id="MobiDB-lite"/>
    </source>
</evidence>
<dbReference type="InterPro" id="IPR036390">
    <property type="entry name" value="WH_DNA-bd_sf"/>
</dbReference>
<dbReference type="SUPFAM" id="SSF103647">
    <property type="entry name" value="TSP type-3 repeat"/>
    <property type="match status" value="1"/>
</dbReference>
<evidence type="ECO:0000313" key="9">
    <source>
        <dbReference type="Proteomes" id="UP000011566"/>
    </source>
</evidence>
<evidence type="ECO:0000259" key="7">
    <source>
        <dbReference type="Pfam" id="PF24034"/>
    </source>
</evidence>
<keyword evidence="6" id="KW-0812">Transmembrane</keyword>
<evidence type="ECO:0000256" key="1">
    <source>
        <dbReference type="ARBA" id="ARBA00004613"/>
    </source>
</evidence>
<protein>
    <submittedName>
        <fullName evidence="8">IclR-like transcriptional regulator</fullName>
    </submittedName>
</protein>
<dbReference type="eggNOG" id="arCOG00382">
    <property type="taxonomic scope" value="Archaea"/>
</dbReference>
<proteinExistence type="predicted"/>
<dbReference type="eggNOG" id="arCOG07561">
    <property type="taxonomic scope" value="Archaea"/>
</dbReference>
<dbReference type="Pfam" id="PF18884">
    <property type="entry name" value="TSP3_bac"/>
    <property type="match status" value="3"/>
</dbReference>
<name>M0M452_9EURY</name>
<dbReference type="EMBL" id="AOMB01000012">
    <property type="protein sequence ID" value="EMA40193.1"/>
    <property type="molecule type" value="Genomic_DNA"/>
</dbReference>
<feature type="domain" description="DUF7343" evidence="7">
    <location>
        <begin position="320"/>
        <end position="379"/>
    </location>
</feature>
<evidence type="ECO:0000256" key="2">
    <source>
        <dbReference type="ARBA" id="ARBA00022525"/>
    </source>
</evidence>
<dbReference type="PANTHER" id="PTHR37467">
    <property type="entry name" value="EXPORTED CALCIUM-BINDING GLYCOPROTEIN-RELATED"/>
    <property type="match status" value="1"/>
</dbReference>
<dbReference type="InterPro" id="IPR028974">
    <property type="entry name" value="TSP_type-3_rpt"/>
</dbReference>
<comment type="subcellular location">
    <subcellularLocation>
        <location evidence="1">Secreted</location>
    </subcellularLocation>
</comment>
<evidence type="ECO:0000256" key="3">
    <source>
        <dbReference type="ARBA" id="ARBA00022729"/>
    </source>
</evidence>
<keyword evidence="6" id="KW-1133">Transmembrane helix</keyword>
<dbReference type="InterPro" id="IPR053180">
    <property type="entry name" value="Ca-binding_acidic-repeat"/>
</dbReference>
<dbReference type="PATRIC" id="fig|1132509.6.peg.1076"/>
<reference evidence="8 9" key="1">
    <citation type="journal article" date="2014" name="PLoS Genet.">
        <title>Phylogenetically driven sequencing of extremely halophilic archaea reveals strategies for static and dynamic osmo-response.</title>
        <authorList>
            <person name="Becker E.A."/>
            <person name="Seitzer P.M."/>
            <person name="Tritt A."/>
            <person name="Larsen D."/>
            <person name="Krusor M."/>
            <person name="Yao A.I."/>
            <person name="Wu D."/>
            <person name="Madern D."/>
            <person name="Eisen J.A."/>
            <person name="Darling A.E."/>
            <person name="Facciotti M.T."/>
        </authorList>
    </citation>
    <scope>NUCLEOTIDE SEQUENCE [LARGE SCALE GENOMIC DNA]</scope>
    <source>
        <strain evidence="8 9">100A6</strain>
    </source>
</reference>
<feature type="compositionally biased region" description="Polar residues" evidence="5">
    <location>
        <begin position="243"/>
        <end position="252"/>
    </location>
</feature>
<keyword evidence="9" id="KW-1185">Reference proteome</keyword>
<organism evidence="8 9">
    <name type="scientific">Halococcus hamelinensis 100A6</name>
    <dbReference type="NCBI Taxonomy" id="1132509"/>
    <lineage>
        <taxon>Archaea</taxon>
        <taxon>Methanobacteriati</taxon>
        <taxon>Methanobacteriota</taxon>
        <taxon>Stenosarchaea group</taxon>
        <taxon>Halobacteria</taxon>
        <taxon>Halobacteriales</taxon>
        <taxon>Halococcaceae</taxon>
        <taxon>Halococcus</taxon>
    </lineage>
</organism>
<feature type="transmembrane region" description="Helical" evidence="6">
    <location>
        <begin position="256"/>
        <end position="276"/>
    </location>
</feature>
<keyword evidence="3" id="KW-0732">Signal</keyword>
<evidence type="ECO:0000256" key="4">
    <source>
        <dbReference type="ARBA" id="ARBA00022837"/>
    </source>
</evidence>
<keyword evidence="6" id="KW-0472">Membrane</keyword>
<dbReference type="Proteomes" id="UP000011566">
    <property type="component" value="Unassembled WGS sequence"/>
</dbReference>
<dbReference type="Pfam" id="PF24034">
    <property type="entry name" value="DUF7343"/>
    <property type="match status" value="1"/>
</dbReference>
<feature type="region of interest" description="Disordered" evidence="5">
    <location>
        <begin position="197"/>
        <end position="252"/>
    </location>
</feature>
<dbReference type="PANTHER" id="PTHR37467:SF1">
    <property type="entry name" value="EXPORTED CALCIUM-BINDING GLYCOPROTEIN"/>
    <property type="match status" value="1"/>
</dbReference>
<dbReference type="Gene3D" id="1.10.10.10">
    <property type="entry name" value="Winged helix-like DNA-binding domain superfamily/Winged helix DNA-binding domain"/>
    <property type="match status" value="1"/>
</dbReference>
<dbReference type="InterPro" id="IPR059100">
    <property type="entry name" value="TSP3_bac"/>
</dbReference>
<dbReference type="InterPro" id="IPR036388">
    <property type="entry name" value="WH-like_DNA-bd_sf"/>
</dbReference>
<dbReference type="AlphaFoldDB" id="M0M452"/>
<accession>M0M452</accession>
<dbReference type="RefSeq" id="WP_007691385.1">
    <property type="nucleotide sequence ID" value="NZ_AJRK01000425.1"/>
</dbReference>
<keyword evidence="2" id="KW-0964">Secreted</keyword>
<evidence type="ECO:0000313" key="8">
    <source>
        <dbReference type="EMBL" id="EMA40193.1"/>
    </source>
</evidence>
<dbReference type="InterPro" id="IPR055767">
    <property type="entry name" value="DUF7343"/>
</dbReference>
<dbReference type="OrthoDB" id="284722at2157"/>